<evidence type="ECO:0000313" key="3">
    <source>
        <dbReference type="EMBL" id="ADQ16979.1"/>
    </source>
</evidence>
<reference evidence="3 4" key="2">
    <citation type="journal article" date="2011" name="Stand. Genomic Sci.">
        <title>Complete genome sequence of Leadbetterella byssophila type strain (4M15).</title>
        <authorList>
            <person name="Abt B."/>
            <person name="Teshima H."/>
            <person name="Lucas S."/>
            <person name="Lapidus A."/>
            <person name="Del Rio T.G."/>
            <person name="Nolan M."/>
            <person name="Tice H."/>
            <person name="Cheng J.F."/>
            <person name="Pitluck S."/>
            <person name="Liolios K."/>
            <person name="Pagani I."/>
            <person name="Ivanova N."/>
            <person name="Mavromatis K."/>
            <person name="Pati A."/>
            <person name="Tapia R."/>
            <person name="Han C."/>
            <person name="Goodwin L."/>
            <person name="Chen A."/>
            <person name="Palaniappan K."/>
            <person name="Land M."/>
            <person name="Hauser L."/>
            <person name="Chang Y.J."/>
            <person name="Jeffries C.D."/>
            <person name="Rohde M."/>
            <person name="Goker M."/>
            <person name="Tindall B.J."/>
            <person name="Detter J.C."/>
            <person name="Woyke T."/>
            <person name="Bristow J."/>
            <person name="Eisen J.A."/>
            <person name="Markowitz V."/>
            <person name="Hugenholtz P."/>
            <person name="Klenk H.P."/>
            <person name="Kyrpides N.C."/>
        </authorList>
    </citation>
    <scope>NUCLEOTIDE SEQUENCE [LARGE SCALE GENOMIC DNA]</scope>
    <source>
        <strain evidence="4">DSM 17132 / JCM 16389 / KACC 11308 / NBRC 106382 / 4M15</strain>
    </source>
</reference>
<keyword evidence="4" id="KW-1185">Reference proteome</keyword>
<dbReference type="AlphaFoldDB" id="E4RUV6"/>
<keyword evidence="1" id="KW-0408">Iron</keyword>
<protein>
    <submittedName>
        <fullName evidence="3">FeoA family protein</fullName>
    </submittedName>
</protein>
<gene>
    <name evidence="3" type="ordered locus">Lbys_1259</name>
</gene>
<dbReference type="OrthoDB" id="9811076at2"/>
<dbReference type="STRING" id="649349.Lbys_1259"/>
<dbReference type="Pfam" id="PF04023">
    <property type="entry name" value="FeoA"/>
    <property type="match status" value="1"/>
</dbReference>
<evidence type="ECO:0000313" key="4">
    <source>
        <dbReference type="Proteomes" id="UP000007435"/>
    </source>
</evidence>
<dbReference type="EMBL" id="CP002305">
    <property type="protein sequence ID" value="ADQ16979.1"/>
    <property type="molecule type" value="Genomic_DNA"/>
</dbReference>
<dbReference type="SUPFAM" id="SSF50037">
    <property type="entry name" value="C-terminal domain of transcriptional repressors"/>
    <property type="match status" value="1"/>
</dbReference>
<dbReference type="InterPro" id="IPR038157">
    <property type="entry name" value="FeoA_core_dom"/>
</dbReference>
<evidence type="ECO:0000256" key="1">
    <source>
        <dbReference type="ARBA" id="ARBA00023004"/>
    </source>
</evidence>
<proteinExistence type="predicted"/>
<dbReference type="InterPro" id="IPR052713">
    <property type="entry name" value="FeoA"/>
</dbReference>
<feature type="domain" description="Ferrous iron transporter FeoA-like" evidence="2">
    <location>
        <begin position="1"/>
        <end position="72"/>
    </location>
</feature>
<reference key="1">
    <citation type="submission" date="2010-11" db="EMBL/GenBank/DDBJ databases">
        <title>The complete genome of Leadbetterella byssophila DSM 17132.</title>
        <authorList>
            <consortium name="US DOE Joint Genome Institute (JGI-PGF)"/>
            <person name="Lucas S."/>
            <person name="Copeland A."/>
            <person name="Lapidus A."/>
            <person name="Glavina del Rio T."/>
            <person name="Dalin E."/>
            <person name="Tice H."/>
            <person name="Bruce D."/>
            <person name="Goodwin L."/>
            <person name="Pitluck S."/>
            <person name="Kyrpides N."/>
            <person name="Mavromatis K."/>
            <person name="Ivanova N."/>
            <person name="Teshima H."/>
            <person name="Brettin T."/>
            <person name="Detter J.C."/>
            <person name="Han C."/>
            <person name="Tapia R."/>
            <person name="Land M."/>
            <person name="Hauser L."/>
            <person name="Markowitz V."/>
            <person name="Cheng J.-F."/>
            <person name="Hugenholtz P."/>
            <person name="Woyke T."/>
            <person name="Wu D."/>
            <person name="Tindall B."/>
            <person name="Pomrenke H.G."/>
            <person name="Brambilla E."/>
            <person name="Klenk H.-P."/>
            <person name="Eisen J.A."/>
        </authorList>
    </citation>
    <scope>NUCLEOTIDE SEQUENCE [LARGE SCALE GENOMIC DNA]</scope>
    <source>
        <strain>DSM 17132</strain>
    </source>
</reference>
<dbReference type="PANTHER" id="PTHR42954">
    <property type="entry name" value="FE(2+) TRANSPORT PROTEIN A"/>
    <property type="match status" value="1"/>
</dbReference>
<accession>E4RUV6</accession>
<dbReference type="Gene3D" id="2.30.30.90">
    <property type="match status" value="1"/>
</dbReference>
<dbReference type="PANTHER" id="PTHR42954:SF2">
    <property type="entry name" value="FE(2+) TRANSPORT PROTEIN A"/>
    <property type="match status" value="1"/>
</dbReference>
<dbReference type="KEGG" id="lby:Lbys_1259"/>
<dbReference type="InterPro" id="IPR008988">
    <property type="entry name" value="Transcriptional_repressor_C"/>
</dbReference>
<dbReference type="SMART" id="SM00899">
    <property type="entry name" value="FeoA"/>
    <property type="match status" value="1"/>
</dbReference>
<name>E4RUV6_LEAB4</name>
<dbReference type="GO" id="GO:0046914">
    <property type="term" value="F:transition metal ion binding"/>
    <property type="evidence" value="ECO:0007669"/>
    <property type="project" value="InterPro"/>
</dbReference>
<dbReference type="HOGENOM" id="CLU_150646_12_0_10"/>
<organism evidence="3 4">
    <name type="scientific">Leadbetterella byssophila (strain DSM 17132 / JCM 16389 / KACC 11308 / NBRC 106382 / 4M15)</name>
    <dbReference type="NCBI Taxonomy" id="649349"/>
    <lineage>
        <taxon>Bacteria</taxon>
        <taxon>Pseudomonadati</taxon>
        <taxon>Bacteroidota</taxon>
        <taxon>Cytophagia</taxon>
        <taxon>Cytophagales</taxon>
        <taxon>Leadbetterellaceae</taxon>
        <taxon>Leadbetterella</taxon>
    </lineage>
</organism>
<dbReference type="InterPro" id="IPR007167">
    <property type="entry name" value="Fe-transptr_FeoA-like"/>
</dbReference>
<dbReference type="Proteomes" id="UP000007435">
    <property type="component" value="Chromosome"/>
</dbReference>
<dbReference type="RefSeq" id="WP_013408029.1">
    <property type="nucleotide sequence ID" value="NC_014655.1"/>
</dbReference>
<dbReference type="eggNOG" id="COG1918">
    <property type="taxonomic scope" value="Bacteria"/>
</dbReference>
<sequence length="77" mass="8571">MKLHELKAGQKAEIKNMDLESLPIKLMDMGCLPGSEVELILKAPLGDPYYFKIDGLPLCIRKEMASQIEIELLANGN</sequence>
<evidence type="ECO:0000259" key="2">
    <source>
        <dbReference type="SMART" id="SM00899"/>
    </source>
</evidence>